<comment type="catalytic activity">
    <reaction evidence="7">
        <text>L-threonyl-[protein] + ATP = O-phospho-L-threonyl-[protein] + ADP + H(+)</text>
        <dbReference type="Rhea" id="RHEA:46608"/>
        <dbReference type="Rhea" id="RHEA-COMP:11060"/>
        <dbReference type="Rhea" id="RHEA-COMP:11605"/>
        <dbReference type="ChEBI" id="CHEBI:15378"/>
        <dbReference type="ChEBI" id="CHEBI:30013"/>
        <dbReference type="ChEBI" id="CHEBI:30616"/>
        <dbReference type="ChEBI" id="CHEBI:61977"/>
        <dbReference type="ChEBI" id="CHEBI:456216"/>
        <dbReference type="EC" id="2.7.11.1"/>
    </reaction>
</comment>
<dbReference type="EMBL" id="MT418680">
    <property type="protein sequence ID" value="QKF94081.1"/>
    <property type="molecule type" value="Genomic_DNA"/>
</dbReference>
<evidence type="ECO:0000256" key="2">
    <source>
        <dbReference type="ARBA" id="ARBA00022527"/>
    </source>
</evidence>
<gene>
    <name evidence="11" type="ORF">Fadolivirus_1_623</name>
</gene>
<dbReference type="SUPFAM" id="SSF56112">
    <property type="entry name" value="Protein kinase-like (PK-like)"/>
    <property type="match status" value="1"/>
</dbReference>
<dbReference type="InterPro" id="IPR017441">
    <property type="entry name" value="Protein_kinase_ATP_BS"/>
</dbReference>
<evidence type="ECO:0000313" key="12">
    <source>
        <dbReference type="Proteomes" id="UP001162001"/>
    </source>
</evidence>
<dbReference type="GO" id="GO:0005524">
    <property type="term" value="F:ATP binding"/>
    <property type="evidence" value="ECO:0007669"/>
    <property type="project" value="UniProtKB-UniRule"/>
</dbReference>
<dbReference type="PANTHER" id="PTHR47634:SF9">
    <property type="entry name" value="PROTEIN KINASE DOMAIN-CONTAINING PROTEIN-RELATED"/>
    <property type="match status" value="1"/>
</dbReference>
<dbReference type="Proteomes" id="UP001162001">
    <property type="component" value="Segment"/>
</dbReference>
<feature type="domain" description="Protein kinase" evidence="10">
    <location>
        <begin position="43"/>
        <end position="409"/>
    </location>
</feature>
<keyword evidence="12" id="KW-1185">Reference proteome</keyword>
<dbReference type="InterPro" id="IPR008271">
    <property type="entry name" value="Ser/Thr_kinase_AS"/>
</dbReference>
<evidence type="ECO:0000256" key="7">
    <source>
        <dbReference type="ARBA" id="ARBA00047899"/>
    </source>
</evidence>
<evidence type="ECO:0000256" key="9">
    <source>
        <dbReference type="PROSITE-ProRule" id="PRU10141"/>
    </source>
</evidence>
<evidence type="ECO:0000313" key="11">
    <source>
        <dbReference type="EMBL" id="QKF94081.1"/>
    </source>
</evidence>
<dbReference type="InterPro" id="IPR051334">
    <property type="entry name" value="SRPK"/>
</dbReference>
<keyword evidence="5 11" id="KW-0418">Kinase</keyword>
<dbReference type="PROSITE" id="PS00107">
    <property type="entry name" value="PROTEIN_KINASE_ATP"/>
    <property type="match status" value="1"/>
</dbReference>
<dbReference type="InterPro" id="IPR000719">
    <property type="entry name" value="Prot_kinase_dom"/>
</dbReference>
<dbReference type="GO" id="GO:0004674">
    <property type="term" value="F:protein serine/threonine kinase activity"/>
    <property type="evidence" value="ECO:0007669"/>
    <property type="project" value="UniProtKB-KW"/>
</dbReference>
<reference evidence="11 12" key="1">
    <citation type="submission" date="2020-04" db="EMBL/GenBank/DDBJ databases">
        <title>Advantages and limits of metagenomic assembly and binning of a giant virus.</title>
        <authorList>
            <person name="Schulz F."/>
            <person name="Andreani J."/>
            <person name="Francis R."/>
            <person name="Boudjemaa H."/>
            <person name="Bou Khalil J.Y."/>
            <person name="Lee J."/>
            <person name="La Scola B."/>
            <person name="Woyke T."/>
        </authorList>
    </citation>
    <scope>NUCLEOTIDE SEQUENCE [LARGE SCALE GENOMIC DNA]</scope>
    <source>
        <strain evidence="11 12">FV1/VV64</strain>
    </source>
</reference>
<evidence type="ECO:0000256" key="1">
    <source>
        <dbReference type="ARBA" id="ARBA00012513"/>
    </source>
</evidence>
<keyword evidence="6 9" id="KW-0067">ATP-binding</keyword>
<organism evidence="11 12">
    <name type="scientific">Fadolivirus FV1/VV64</name>
    <dbReference type="NCBI Taxonomy" id="3070911"/>
    <lineage>
        <taxon>Viruses</taxon>
        <taxon>Varidnaviria</taxon>
        <taxon>Bamfordvirae</taxon>
        <taxon>Nucleocytoviricota</taxon>
        <taxon>Megaviricetes</taxon>
        <taxon>Imitervirales</taxon>
        <taxon>Mimiviridae</taxon>
        <taxon>Klosneuvirinae</taxon>
        <taxon>Fadolivirus</taxon>
        <taxon>Fadolivirus algeromassiliense</taxon>
    </lineage>
</organism>
<keyword evidence="2" id="KW-0723">Serine/threonine-protein kinase</keyword>
<sequence>MNPDNFSDSESCDDDSISESFDEVSSTDTIDELLKGEILINKYLLITQIGHGSFSTVWLGYNFKSNKFYAIKIQNCEDYDSAIEEIDLHKKIGKSQCEYINTMIEHFKYEVDDGTHICMVFELLAGSVYDIMKYGKYHNGLPLNTVKTIIYQLLIAMDIVNNKHKILHTDIKPENILVYGINKKTNEMINVVQSNKPLMNMLKKPKIDKSNIKKLVHEIKFNNVCKKYNKISDIEIIDDKYIGNIVTKLSDFGNCREIGYSDYDIQTRYYRAPEIILGYKYNETCDMWSVGCLIFELLTGNILFNPDKKRRMNRDRHHIYNMICTLGKIPDDLINNSINKDMFFKKNGLLKCVYEIKYLPLYNIINKELSDRGYSQDEIYSTIDILYKLLDYDPYKRPMSKTLLNHKWFYGNNK</sequence>
<feature type="binding site" evidence="9">
    <location>
        <position position="72"/>
    </location>
    <ligand>
        <name>ATP</name>
        <dbReference type="ChEBI" id="CHEBI:30616"/>
    </ligand>
</feature>
<comment type="catalytic activity">
    <reaction evidence="8">
        <text>L-seryl-[protein] + ATP = O-phospho-L-seryl-[protein] + ADP + H(+)</text>
        <dbReference type="Rhea" id="RHEA:17989"/>
        <dbReference type="Rhea" id="RHEA-COMP:9863"/>
        <dbReference type="Rhea" id="RHEA-COMP:11604"/>
        <dbReference type="ChEBI" id="CHEBI:15378"/>
        <dbReference type="ChEBI" id="CHEBI:29999"/>
        <dbReference type="ChEBI" id="CHEBI:30616"/>
        <dbReference type="ChEBI" id="CHEBI:83421"/>
        <dbReference type="ChEBI" id="CHEBI:456216"/>
        <dbReference type="EC" id="2.7.11.1"/>
    </reaction>
</comment>
<keyword evidence="4 9" id="KW-0547">Nucleotide-binding</keyword>
<evidence type="ECO:0000256" key="3">
    <source>
        <dbReference type="ARBA" id="ARBA00022679"/>
    </source>
</evidence>
<proteinExistence type="predicted"/>
<dbReference type="PANTHER" id="PTHR47634">
    <property type="entry name" value="PROTEIN KINASE DOMAIN-CONTAINING PROTEIN-RELATED"/>
    <property type="match status" value="1"/>
</dbReference>
<evidence type="ECO:0000256" key="5">
    <source>
        <dbReference type="ARBA" id="ARBA00022777"/>
    </source>
</evidence>
<evidence type="ECO:0000259" key="10">
    <source>
        <dbReference type="PROSITE" id="PS50011"/>
    </source>
</evidence>
<dbReference type="Gene3D" id="3.30.200.20">
    <property type="entry name" value="Phosphorylase Kinase, domain 1"/>
    <property type="match status" value="1"/>
</dbReference>
<dbReference type="InterPro" id="IPR011009">
    <property type="entry name" value="Kinase-like_dom_sf"/>
</dbReference>
<protein>
    <recommendedName>
        <fullName evidence="1">non-specific serine/threonine protein kinase</fullName>
        <ecNumber evidence="1">2.7.11.1</ecNumber>
    </recommendedName>
</protein>
<dbReference type="PROSITE" id="PS50011">
    <property type="entry name" value="PROTEIN_KINASE_DOM"/>
    <property type="match status" value="1"/>
</dbReference>
<name>A0A7D3R0Z5_9VIRU</name>
<evidence type="ECO:0000256" key="6">
    <source>
        <dbReference type="ARBA" id="ARBA00022840"/>
    </source>
</evidence>
<dbReference type="EC" id="2.7.11.1" evidence="1"/>
<dbReference type="SMART" id="SM00220">
    <property type="entry name" value="S_TKc"/>
    <property type="match status" value="1"/>
</dbReference>
<evidence type="ECO:0000256" key="8">
    <source>
        <dbReference type="ARBA" id="ARBA00048679"/>
    </source>
</evidence>
<accession>A0A7D3R0Z5</accession>
<dbReference type="PROSITE" id="PS00108">
    <property type="entry name" value="PROTEIN_KINASE_ST"/>
    <property type="match status" value="1"/>
</dbReference>
<evidence type="ECO:0000256" key="4">
    <source>
        <dbReference type="ARBA" id="ARBA00022741"/>
    </source>
</evidence>
<dbReference type="GO" id="GO:0050684">
    <property type="term" value="P:regulation of mRNA processing"/>
    <property type="evidence" value="ECO:0007669"/>
    <property type="project" value="TreeGrafter"/>
</dbReference>
<keyword evidence="3" id="KW-0808">Transferase</keyword>
<dbReference type="Gene3D" id="1.10.510.10">
    <property type="entry name" value="Transferase(Phosphotransferase) domain 1"/>
    <property type="match status" value="1"/>
</dbReference>
<dbReference type="Pfam" id="PF00069">
    <property type="entry name" value="Pkinase"/>
    <property type="match status" value="2"/>
</dbReference>